<evidence type="ECO:0000313" key="5">
    <source>
        <dbReference type="EMBL" id="KAL1525574.1"/>
    </source>
</evidence>
<dbReference type="InterPro" id="IPR021772">
    <property type="entry name" value="WDR48/Bun107"/>
</dbReference>
<evidence type="ECO:0000256" key="4">
    <source>
        <dbReference type="PROSITE-ProRule" id="PRU00221"/>
    </source>
</evidence>
<dbReference type="PROSITE" id="PS50294">
    <property type="entry name" value="WD_REPEATS_REGION"/>
    <property type="match status" value="3"/>
</dbReference>
<accession>A0AB34JV26</accession>
<comment type="similarity">
    <text evidence="1">Belongs to the WD repeat WDR48 family.</text>
</comment>
<dbReference type="PRINTS" id="PR00320">
    <property type="entry name" value="GPROTEINBRPT"/>
</dbReference>
<evidence type="ECO:0008006" key="7">
    <source>
        <dbReference type="Google" id="ProtNLM"/>
    </source>
</evidence>
<dbReference type="InterPro" id="IPR036322">
    <property type="entry name" value="WD40_repeat_dom_sf"/>
</dbReference>
<dbReference type="PROSITE" id="PS00678">
    <property type="entry name" value="WD_REPEATS_1"/>
    <property type="match status" value="1"/>
</dbReference>
<feature type="repeat" description="WD" evidence="4">
    <location>
        <begin position="194"/>
        <end position="235"/>
    </location>
</feature>
<dbReference type="InterPro" id="IPR001680">
    <property type="entry name" value="WD40_rpt"/>
</dbReference>
<dbReference type="PROSITE" id="PS50082">
    <property type="entry name" value="WD_REPEATS_2"/>
    <property type="match status" value="4"/>
</dbReference>
<sequence length="621" mass="67929">MPEPKMVVTAVLEDPQASVGHRYGVNALATRHSGEGHTNLFSAGRDGTVRCWDVSAEGVASVGCMDDHADWVNDVVCVHDEILASCSSDCTIKLWSTRADSRPVECETLRQHTDYVKALAYCREPQLLASAGCDCDVLLWDVAARTLASSSGEGHSDSIYCLAASTSGSLVVSGSVDTDVRVWDPRSPESGLRLAGHADVVRAVLLLPDGKRVVSCGSDRTLRLWHVGEQRCEAVWTDHSDSVYSLQTDPTGTHILSGDRSGSVRLTSIHDGSSHELLHAGAAVQKLLWEDSEEGGASQLWVATTQSDLTCWRLPSNLSAARQSPLAEHVHTIPGAAGIRRFEVLPTRLAVLTEDTSGEALLWDVCTGRVRHRYAKAAGDAKGPYNKLVRELRKERVAVPHWFSVSTRSGGLEVSLDADLCFNAEVYLSDLGLEDRDLRVNLGERLLATLFNSWREAQNPPPAKDTLPLLSYRPLSEVPIRVSQQGVVILKCTAEELSQVSAKCIPPWVSQCVLKGIFSPRESSKLSFFLSPHASDDLPTLPYGLNKLSASKFLKVHKVAAYVVSKLPHDEEETPPELQLMCNDQQLPGEMSLATVFSFLWKTPGEDMQLQYRRVPHETEA</sequence>
<name>A0AB34JV26_PRYPA</name>
<dbReference type="PANTHER" id="PTHR19848:SF8">
    <property type="entry name" value="F-BOX AND WD REPEAT DOMAIN CONTAINING 7"/>
    <property type="match status" value="1"/>
</dbReference>
<reference evidence="5 6" key="1">
    <citation type="journal article" date="2024" name="Science">
        <title>Giant polyketide synthase enzymes in the biosynthesis of giant marine polyether toxins.</title>
        <authorList>
            <person name="Fallon T.R."/>
            <person name="Shende V.V."/>
            <person name="Wierzbicki I.H."/>
            <person name="Pendleton A.L."/>
            <person name="Watervoot N.F."/>
            <person name="Auber R.P."/>
            <person name="Gonzalez D.J."/>
            <person name="Wisecaver J.H."/>
            <person name="Moore B.S."/>
        </authorList>
    </citation>
    <scope>NUCLEOTIDE SEQUENCE [LARGE SCALE GENOMIC DNA]</scope>
    <source>
        <strain evidence="5 6">12B1</strain>
    </source>
</reference>
<organism evidence="5 6">
    <name type="scientific">Prymnesium parvum</name>
    <name type="common">Toxic golden alga</name>
    <dbReference type="NCBI Taxonomy" id="97485"/>
    <lineage>
        <taxon>Eukaryota</taxon>
        <taxon>Haptista</taxon>
        <taxon>Haptophyta</taxon>
        <taxon>Prymnesiophyceae</taxon>
        <taxon>Prymnesiales</taxon>
        <taxon>Prymnesiaceae</taxon>
        <taxon>Prymnesium</taxon>
    </lineage>
</organism>
<feature type="repeat" description="WD" evidence="4">
    <location>
        <begin position="18"/>
        <end position="62"/>
    </location>
</feature>
<comment type="caution">
    <text evidence="5">The sequence shown here is derived from an EMBL/GenBank/DDBJ whole genome shotgun (WGS) entry which is preliminary data.</text>
</comment>
<keyword evidence="3" id="KW-0677">Repeat</keyword>
<dbReference type="EMBL" id="JBGBPQ010000004">
    <property type="protein sequence ID" value="KAL1525574.1"/>
    <property type="molecule type" value="Genomic_DNA"/>
</dbReference>
<evidence type="ECO:0000256" key="2">
    <source>
        <dbReference type="ARBA" id="ARBA00022574"/>
    </source>
</evidence>
<dbReference type="Pfam" id="PF11816">
    <property type="entry name" value="DUF3337"/>
    <property type="match status" value="1"/>
</dbReference>
<evidence type="ECO:0000313" key="6">
    <source>
        <dbReference type="Proteomes" id="UP001515480"/>
    </source>
</evidence>
<proteinExistence type="inferred from homology"/>
<dbReference type="InterPro" id="IPR015943">
    <property type="entry name" value="WD40/YVTN_repeat-like_dom_sf"/>
</dbReference>
<evidence type="ECO:0000256" key="3">
    <source>
        <dbReference type="ARBA" id="ARBA00022737"/>
    </source>
</evidence>
<feature type="repeat" description="WD" evidence="4">
    <location>
        <begin position="109"/>
        <end position="150"/>
    </location>
</feature>
<dbReference type="InterPro" id="IPR020472">
    <property type="entry name" value="WD40_PAC1"/>
</dbReference>
<dbReference type="AlphaFoldDB" id="A0AB34JV26"/>
<dbReference type="Proteomes" id="UP001515480">
    <property type="component" value="Unassembled WGS sequence"/>
</dbReference>
<dbReference type="InterPro" id="IPR019775">
    <property type="entry name" value="WD40_repeat_CS"/>
</dbReference>
<feature type="repeat" description="WD" evidence="4">
    <location>
        <begin position="152"/>
        <end position="184"/>
    </location>
</feature>
<dbReference type="SUPFAM" id="SSF50978">
    <property type="entry name" value="WD40 repeat-like"/>
    <property type="match status" value="1"/>
</dbReference>
<dbReference type="Gene3D" id="2.130.10.10">
    <property type="entry name" value="YVTN repeat-like/Quinoprotein amine dehydrogenase"/>
    <property type="match status" value="2"/>
</dbReference>
<keyword evidence="6" id="KW-1185">Reference proteome</keyword>
<evidence type="ECO:0000256" key="1">
    <source>
        <dbReference type="ARBA" id="ARBA00006917"/>
    </source>
</evidence>
<gene>
    <name evidence="5" type="ORF">AB1Y20_020428</name>
</gene>
<keyword evidence="2 4" id="KW-0853">WD repeat</keyword>
<dbReference type="CDD" id="cd00200">
    <property type="entry name" value="WD40"/>
    <property type="match status" value="1"/>
</dbReference>
<dbReference type="Pfam" id="PF00400">
    <property type="entry name" value="WD40"/>
    <property type="match status" value="6"/>
</dbReference>
<protein>
    <recommendedName>
        <fullName evidence="7">WD repeat-containing protein 48 homolog</fullName>
    </recommendedName>
</protein>
<dbReference type="SMART" id="SM00320">
    <property type="entry name" value="WD40"/>
    <property type="match status" value="6"/>
</dbReference>
<dbReference type="PANTHER" id="PTHR19848">
    <property type="entry name" value="WD40 REPEAT PROTEIN"/>
    <property type="match status" value="1"/>
</dbReference>